<feature type="non-terminal residue" evidence="2">
    <location>
        <position position="1"/>
    </location>
</feature>
<reference evidence="2" key="1">
    <citation type="journal article" date="2014" name="Front. Microbiol.">
        <title>High frequency of phylogenetically diverse reductive dehalogenase-homologous genes in deep subseafloor sedimentary metagenomes.</title>
        <authorList>
            <person name="Kawai M."/>
            <person name="Futagami T."/>
            <person name="Toyoda A."/>
            <person name="Takaki Y."/>
            <person name="Nishi S."/>
            <person name="Hori S."/>
            <person name="Arai W."/>
            <person name="Tsubouchi T."/>
            <person name="Morono Y."/>
            <person name="Uchiyama I."/>
            <person name="Ito T."/>
            <person name="Fujiyama A."/>
            <person name="Inagaki F."/>
            <person name="Takami H."/>
        </authorList>
    </citation>
    <scope>NUCLEOTIDE SEQUENCE</scope>
    <source>
        <strain evidence="2">Expedition CK06-06</strain>
    </source>
</reference>
<comment type="caution">
    <text evidence="2">The sequence shown here is derived from an EMBL/GenBank/DDBJ whole genome shotgun (WGS) entry which is preliminary data.</text>
</comment>
<dbReference type="AlphaFoldDB" id="X0W6Y3"/>
<evidence type="ECO:0000256" key="1">
    <source>
        <dbReference type="SAM" id="MobiDB-lite"/>
    </source>
</evidence>
<proteinExistence type="predicted"/>
<gene>
    <name evidence="2" type="ORF">S01H1_40741</name>
</gene>
<feature type="non-terminal residue" evidence="2">
    <location>
        <position position="267"/>
    </location>
</feature>
<sequence>KSCLPAQTQKVIKTRISYLAKLAKEPWRIPQSTICGPDPESAHRFCGFPAVRAEVLQLRRACEFGYDPNWPMAEALSVEGAQEMGLPVGVATGDDRPAEIEGTPVTLEELDAIPWEASEENPAGKYRAIKWKAEELNTEYQVGTGQSHIMHSGDGYEFHVIQNKGKQRVSAVRRYNHPRKIIKGGAGRFKESFSTVTKAKAAANKHRQAYLKARKKDGSEPRGASSSRAPARSNPTPRNPWGKLLDLRARVVELEVETPDGLVEVHT</sequence>
<name>X0W6Y3_9ZZZZ</name>
<feature type="region of interest" description="Disordered" evidence="1">
    <location>
        <begin position="211"/>
        <end position="243"/>
    </location>
</feature>
<evidence type="ECO:0000313" key="2">
    <source>
        <dbReference type="EMBL" id="GAG08426.1"/>
    </source>
</evidence>
<organism evidence="2">
    <name type="scientific">marine sediment metagenome</name>
    <dbReference type="NCBI Taxonomy" id="412755"/>
    <lineage>
        <taxon>unclassified sequences</taxon>
        <taxon>metagenomes</taxon>
        <taxon>ecological metagenomes</taxon>
    </lineage>
</organism>
<protein>
    <submittedName>
        <fullName evidence="2">Uncharacterized protein</fullName>
    </submittedName>
</protein>
<accession>X0W6Y3</accession>
<dbReference type="EMBL" id="BARS01025807">
    <property type="protein sequence ID" value="GAG08426.1"/>
    <property type="molecule type" value="Genomic_DNA"/>
</dbReference>
<feature type="compositionally biased region" description="Low complexity" evidence="1">
    <location>
        <begin position="221"/>
        <end position="240"/>
    </location>
</feature>